<comment type="caution">
    <text evidence="1">The sequence shown here is derived from an EMBL/GenBank/DDBJ whole genome shotgun (WGS) entry which is preliminary data.</text>
</comment>
<gene>
    <name evidence="1" type="ORF">V8G57_08130</name>
</gene>
<sequence length="125" mass="13949">MDQKNSQEAVQRRARSEAVLRADGVPINQYLPVIETEDETKRRSKAEISQRALCVLLAAVKGEGLEQPVVERIPVCDSCNNPMSFVAQLEQGPDWTTAMNFGGGGCAYVYRCTCRTHQAKMLWQC</sequence>
<evidence type="ECO:0000313" key="1">
    <source>
        <dbReference type="EMBL" id="MEM4987355.1"/>
    </source>
</evidence>
<dbReference type="EMBL" id="JBANDC010000004">
    <property type="protein sequence ID" value="MEM4987355.1"/>
    <property type="molecule type" value="Genomic_DNA"/>
</dbReference>
<dbReference type="Proteomes" id="UP001495910">
    <property type="component" value="Unassembled WGS sequence"/>
</dbReference>
<accession>A0ABU9PTM1</accession>
<keyword evidence="2" id="KW-1185">Reference proteome</keyword>
<dbReference type="RefSeq" id="WP_342828943.1">
    <property type="nucleotide sequence ID" value="NZ_JBANDC010000004.1"/>
</dbReference>
<dbReference type="InterPro" id="IPR025368">
    <property type="entry name" value="DUF4272"/>
</dbReference>
<evidence type="ECO:0000313" key="2">
    <source>
        <dbReference type="Proteomes" id="UP001495910"/>
    </source>
</evidence>
<dbReference type="Pfam" id="PF14094">
    <property type="entry name" value="DUF4272"/>
    <property type="match status" value="1"/>
</dbReference>
<name>A0ABU9PTM1_9BURK</name>
<organism evidence="1 2">
    <name type="scientific">Collimonas rhizosphaerae</name>
    <dbReference type="NCBI Taxonomy" id="3126357"/>
    <lineage>
        <taxon>Bacteria</taxon>
        <taxon>Pseudomonadati</taxon>
        <taxon>Pseudomonadota</taxon>
        <taxon>Betaproteobacteria</taxon>
        <taxon>Burkholderiales</taxon>
        <taxon>Oxalobacteraceae</taxon>
        <taxon>Collimonas</taxon>
    </lineage>
</organism>
<protein>
    <submittedName>
        <fullName evidence="1">DUF4272 domain-containing protein</fullName>
    </submittedName>
</protein>
<proteinExistence type="predicted"/>
<reference evidence="1 2" key="1">
    <citation type="submission" date="2024-02" db="EMBL/GenBank/DDBJ databases">
        <title>Draft genome sequence of Collimonas sp. strain H4R21, an effective mineral-weathering bacterial strain isolated from the beech rhizosphere.</title>
        <authorList>
            <person name="Morin E."/>
            <person name="Uroz S."/>
            <person name="Leveau J.H.J."/>
            <person name="Kumar R."/>
            <person name="Rey M.W."/>
            <person name="Pham J."/>
        </authorList>
    </citation>
    <scope>NUCLEOTIDE SEQUENCE [LARGE SCALE GENOMIC DNA]</scope>
    <source>
        <strain evidence="1 2">H4R21</strain>
    </source>
</reference>